<dbReference type="PROSITE" id="PS50987">
    <property type="entry name" value="HTH_ARSR_2"/>
    <property type="match status" value="1"/>
</dbReference>
<evidence type="ECO:0000256" key="3">
    <source>
        <dbReference type="ARBA" id="ARBA00023163"/>
    </source>
</evidence>
<evidence type="ECO:0000313" key="5">
    <source>
        <dbReference type="EMBL" id="SEH10470.1"/>
    </source>
</evidence>
<dbReference type="InterPro" id="IPR001845">
    <property type="entry name" value="HTH_ArsR_DNA-bd_dom"/>
</dbReference>
<evidence type="ECO:0000313" key="6">
    <source>
        <dbReference type="Proteomes" id="UP000222056"/>
    </source>
</evidence>
<dbReference type="Gene3D" id="1.10.10.10">
    <property type="entry name" value="Winged helix-like DNA-binding domain superfamily/Winged helix DNA-binding domain"/>
    <property type="match status" value="1"/>
</dbReference>
<dbReference type="AlphaFoldDB" id="A0A1H6FJS8"/>
<dbReference type="InterPro" id="IPR051011">
    <property type="entry name" value="Metal_resp_trans_reg"/>
</dbReference>
<dbReference type="PANTHER" id="PTHR43132">
    <property type="entry name" value="ARSENICAL RESISTANCE OPERON REPRESSOR ARSR-RELATED"/>
    <property type="match status" value="1"/>
</dbReference>
<evidence type="ECO:0000256" key="2">
    <source>
        <dbReference type="ARBA" id="ARBA00023125"/>
    </source>
</evidence>
<evidence type="ECO:0000259" key="4">
    <source>
        <dbReference type="PROSITE" id="PS50987"/>
    </source>
</evidence>
<gene>
    <name evidence="5" type="ORF">SAMN02745716_0324</name>
</gene>
<dbReference type="GO" id="GO:0003677">
    <property type="term" value="F:DNA binding"/>
    <property type="evidence" value="ECO:0007669"/>
    <property type="project" value="UniProtKB-KW"/>
</dbReference>
<dbReference type="PANTHER" id="PTHR43132:SF6">
    <property type="entry name" value="HTH-TYPE TRANSCRIPTIONAL REPRESSOR CZRA"/>
    <property type="match status" value="1"/>
</dbReference>
<keyword evidence="2" id="KW-0238">DNA-binding</keyword>
<dbReference type="SMART" id="SM00418">
    <property type="entry name" value="HTH_ARSR"/>
    <property type="match status" value="1"/>
</dbReference>
<dbReference type="Proteomes" id="UP000222056">
    <property type="component" value="Unassembled WGS sequence"/>
</dbReference>
<dbReference type="GO" id="GO:0003700">
    <property type="term" value="F:DNA-binding transcription factor activity"/>
    <property type="evidence" value="ECO:0007669"/>
    <property type="project" value="InterPro"/>
</dbReference>
<name>A0A1H6FJS8_THEAL</name>
<proteinExistence type="predicted"/>
<organism evidence="5 6">
    <name type="scientific">Thermoleophilum album</name>
    <dbReference type="NCBI Taxonomy" id="29539"/>
    <lineage>
        <taxon>Bacteria</taxon>
        <taxon>Bacillati</taxon>
        <taxon>Actinomycetota</taxon>
        <taxon>Thermoleophilia</taxon>
        <taxon>Thermoleophilales</taxon>
        <taxon>Thermoleophilaceae</taxon>
        <taxon>Thermoleophilum</taxon>
    </lineage>
</organism>
<dbReference type="CDD" id="cd00090">
    <property type="entry name" value="HTH_ARSR"/>
    <property type="match status" value="1"/>
</dbReference>
<dbReference type="PRINTS" id="PR00778">
    <property type="entry name" value="HTHARSR"/>
</dbReference>
<reference evidence="6" key="1">
    <citation type="submission" date="2016-10" db="EMBL/GenBank/DDBJ databases">
        <authorList>
            <person name="Varghese N."/>
            <person name="Submissions S."/>
        </authorList>
    </citation>
    <scope>NUCLEOTIDE SEQUENCE [LARGE SCALE GENOMIC DNA]</scope>
    <source>
        <strain evidence="6">ATCC 35263</strain>
    </source>
</reference>
<keyword evidence="6" id="KW-1185">Reference proteome</keyword>
<sequence>MQVQHPIPDPLVDRVAHRLAVLGQPLRIRIVEQLDLEREMCVQALADALGATQQNVSRHLALLYDDRIVERRHEGRQVWYRLADRSALSLLDDVGAQVAAELRALADGDGPRVLNQRPR</sequence>
<keyword evidence="1" id="KW-0805">Transcription regulation</keyword>
<keyword evidence="3" id="KW-0804">Transcription</keyword>
<dbReference type="OrthoDB" id="3401849at2"/>
<dbReference type="InterPro" id="IPR036388">
    <property type="entry name" value="WH-like_DNA-bd_sf"/>
</dbReference>
<feature type="domain" description="HTH arsR-type" evidence="4">
    <location>
        <begin position="7"/>
        <end position="102"/>
    </location>
</feature>
<evidence type="ECO:0000256" key="1">
    <source>
        <dbReference type="ARBA" id="ARBA00023015"/>
    </source>
</evidence>
<accession>A0A1H6FJS8</accession>
<dbReference type="InterPro" id="IPR011991">
    <property type="entry name" value="ArsR-like_HTH"/>
</dbReference>
<dbReference type="SUPFAM" id="SSF46785">
    <property type="entry name" value="Winged helix' DNA-binding domain"/>
    <property type="match status" value="1"/>
</dbReference>
<dbReference type="NCBIfam" id="NF033788">
    <property type="entry name" value="HTH_metalloreg"/>
    <property type="match status" value="1"/>
</dbReference>
<dbReference type="Pfam" id="PF01022">
    <property type="entry name" value="HTH_5"/>
    <property type="match status" value="1"/>
</dbReference>
<protein>
    <submittedName>
        <fullName evidence="5">ArsR family transcriptional regulator</fullName>
    </submittedName>
</protein>
<dbReference type="InterPro" id="IPR036390">
    <property type="entry name" value="WH_DNA-bd_sf"/>
</dbReference>
<dbReference type="EMBL" id="FNWJ01000001">
    <property type="protein sequence ID" value="SEH10470.1"/>
    <property type="molecule type" value="Genomic_DNA"/>
</dbReference>
<dbReference type="RefSeq" id="WP_093115621.1">
    <property type="nucleotide sequence ID" value="NZ_FNWJ01000001.1"/>
</dbReference>